<dbReference type="AlphaFoldDB" id="A0AAD6I3Q9"/>
<keyword evidence="2" id="KW-1185">Reference proteome</keyword>
<name>A0AAD6I3Q9_PENCN</name>
<evidence type="ECO:0000313" key="2">
    <source>
        <dbReference type="Proteomes" id="UP001219568"/>
    </source>
</evidence>
<dbReference type="Proteomes" id="UP001219568">
    <property type="component" value="Unassembled WGS sequence"/>
</dbReference>
<organism evidence="1 2">
    <name type="scientific">Penicillium canescens</name>
    <dbReference type="NCBI Taxonomy" id="5083"/>
    <lineage>
        <taxon>Eukaryota</taxon>
        <taxon>Fungi</taxon>
        <taxon>Dikarya</taxon>
        <taxon>Ascomycota</taxon>
        <taxon>Pezizomycotina</taxon>
        <taxon>Eurotiomycetes</taxon>
        <taxon>Eurotiomycetidae</taxon>
        <taxon>Eurotiales</taxon>
        <taxon>Aspergillaceae</taxon>
        <taxon>Penicillium</taxon>
    </lineage>
</organism>
<protein>
    <submittedName>
        <fullName evidence="1">Uncharacterized protein</fullName>
    </submittedName>
</protein>
<dbReference type="EMBL" id="JAQJZL010000015">
    <property type="protein sequence ID" value="KAJ6027798.1"/>
    <property type="molecule type" value="Genomic_DNA"/>
</dbReference>
<gene>
    <name evidence="1" type="ORF">N7460_012615</name>
</gene>
<accession>A0AAD6I3Q9</accession>
<dbReference type="PANTHER" id="PTHR42090">
    <property type="match status" value="1"/>
</dbReference>
<dbReference type="PANTHER" id="PTHR42090:SF1">
    <property type="match status" value="1"/>
</dbReference>
<reference evidence="1" key="1">
    <citation type="journal article" date="2023" name="IMA Fungus">
        <title>Comparative genomic study of the Penicillium genus elucidates a diverse pangenome and 15 lateral gene transfer events.</title>
        <authorList>
            <person name="Petersen C."/>
            <person name="Sorensen T."/>
            <person name="Nielsen M.R."/>
            <person name="Sondergaard T.E."/>
            <person name="Sorensen J.L."/>
            <person name="Fitzpatrick D.A."/>
            <person name="Frisvad J.C."/>
            <person name="Nielsen K.L."/>
        </authorList>
    </citation>
    <scope>NUCLEOTIDE SEQUENCE</scope>
    <source>
        <strain evidence="1">IBT 15450</strain>
    </source>
</reference>
<evidence type="ECO:0000313" key="1">
    <source>
        <dbReference type="EMBL" id="KAJ6027798.1"/>
    </source>
</evidence>
<sequence>MKSLRPLSRVLQTNPLTTIHPVNIHTKQPTPTSIPLQSQKLSKTEEILLERCILNPQRAETCQSGTDDEVEHLALEEEYRLEGDSLHDPLSVSPANREVSMILDPMVGVGVVQGVPHLRSVQGWTRKGKEVLIKRSPFEVRRYEDVFFGRRKGVEKKG</sequence>
<reference evidence="1" key="2">
    <citation type="submission" date="2023-01" db="EMBL/GenBank/DDBJ databases">
        <authorList>
            <person name="Petersen C."/>
        </authorList>
    </citation>
    <scope>NUCLEOTIDE SEQUENCE</scope>
    <source>
        <strain evidence="1">IBT 15450</strain>
    </source>
</reference>
<proteinExistence type="predicted"/>
<comment type="caution">
    <text evidence="1">The sequence shown here is derived from an EMBL/GenBank/DDBJ whole genome shotgun (WGS) entry which is preliminary data.</text>
</comment>